<dbReference type="EMBL" id="NMUH01001075">
    <property type="protein sequence ID" value="MQL88646.1"/>
    <property type="molecule type" value="Genomic_DNA"/>
</dbReference>
<accession>A0A843V0R3</accession>
<dbReference type="Proteomes" id="UP000652761">
    <property type="component" value="Unassembled WGS sequence"/>
</dbReference>
<protein>
    <submittedName>
        <fullName evidence="1">Uncharacterized protein</fullName>
    </submittedName>
</protein>
<name>A0A843V0R3_COLES</name>
<keyword evidence="2" id="KW-1185">Reference proteome</keyword>
<comment type="caution">
    <text evidence="1">The sequence shown here is derived from an EMBL/GenBank/DDBJ whole genome shotgun (WGS) entry which is preliminary data.</text>
</comment>
<feature type="non-terminal residue" evidence="1">
    <location>
        <position position="1"/>
    </location>
</feature>
<reference evidence="1" key="1">
    <citation type="submission" date="2017-07" db="EMBL/GenBank/DDBJ databases">
        <title>Taro Niue Genome Assembly and Annotation.</title>
        <authorList>
            <person name="Atibalentja N."/>
            <person name="Keating K."/>
            <person name="Fields C.J."/>
        </authorList>
    </citation>
    <scope>NUCLEOTIDE SEQUENCE</scope>
    <source>
        <strain evidence="1">Niue_2</strain>
        <tissue evidence="1">Leaf</tissue>
    </source>
</reference>
<dbReference type="AlphaFoldDB" id="A0A843V0R3"/>
<proteinExistence type="predicted"/>
<evidence type="ECO:0000313" key="2">
    <source>
        <dbReference type="Proteomes" id="UP000652761"/>
    </source>
</evidence>
<gene>
    <name evidence="1" type="ORF">Taro_021206</name>
</gene>
<sequence length="113" mass="12589">NGLQLLKMEQDLEKPLLPPKSSSGNGMGLVPFGVRGSWSKCVDTQADCVDTTGFNCSECFLGQLSSVDTQVYINLSQWCRHSPPVCRHWLTVPEACSERSNQWCRHSPPVSRH</sequence>
<evidence type="ECO:0000313" key="1">
    <source>
        <dbReference type="EMBL" id="MQL88646.1"/>
    </source>
</evidence>
<organism evidence="1 2">
    <name type="scientific">Colocasia esculenta</name>
    <name type="common">Wild taro</name>
    <name type="synonym">Arum esculentum</name>
    <dbReference type="NCBI Taxonomy" id="4460"/>
    <lineage>
        <taxon>Eukaryota</taxon>
        <taxon>Viridiplantae</taxon>
        <taxon>Streptophyta</taxon>
        <taxon>Embryophyta</taxon>
        <taxon>Tracheophyta</taxon>
        <taxon>Spermatophyta</taxon>
        <taxon>Magnoliopsida</taxon>
        <taxon>Liliopsida</taxon>
        <taxon>Araceae</taxon>
        <taxon>Aroideae</taxon>
        <taxon>Colocasieae</taxon>
        <taxon>Colocasia</taxon>
    </lineage>
</organism>